<evidence type="ECO:0000256" key="1">
    <source>
        <dbReference type="SAM" id="MobiDB-lite"/>
    </source>
</evidence>
<proteinExistence type="predicted"/>
<dbReference type="Proteomes" id="UP000749311">
    <property type="component" value="Unassembled WGS sequence"/>
</dbReference>
<protein>
    <submittedName>
        <fullName evidence="2">Uncharacterized protein</fullName>
    </submittedName>
</protein>
<keyword evidence="3" id="KW-1185">Reference proteome</keyword>
<organism evidence="2 3">
    <name type="scientific">Brooklawnia cerclae</name>
    <dbReference type="NCBI Taxonomy" id="349934"/>
    <lineage>
        <taxon>Bacteria</taxon>
        <taxon>Bacillati</taxon>
        <taxon>Actinomycetota</taxon>
        <taxon>Actinomycetes</taxon>
        <taxon>Propionibacteriales</taxon>
        <taxon>Propionibacteriaceae</taxon>
        <taxon>Brooklawnia</taxon>
    </lineage>
</organism>
<feature type="region of interest" description="Disordered" evidence="1">
    <location>
        <begin position="1"/>
        <end position="23"/>
    </location>
</feature>
<evidence type="ECO:0000313" key="2">
    <source>
        <dbReference type="EMBL" id="NIH58123.1"/>
    </source>
</evidence>
<name>A0ABX0SI98_9ACTN</name>
<reference evidence="2 3" key="1">
    <citation type="submission" date="2020-02" db="EMBL/GenBank/DDBJ databases">
        <title>Sequencing the genomes of 1000 actinobacteria strains.</title>
        <authorList>
            <person name="Klenk H.-P."/>
        </authorList>
    </citation>
    <scope>NUCLEOTIDE SEQUENCE [LARGE SCALE GENOMIC DNA]</scope>
    <source>
        <strain evidence="2 3">DSM 19609</strain>
    </source>
</reference>
<comment type="caution">
    <text evidence="2">The sequence shown here is derived from an EMBL/GenBank/DDBJ whole genome shotgun (WGS) entry which is preliminary data.</text>
</comment>
<accession>A0ABX0SI98</accession>
<evidence type="ECO:0000313" key="3">
    <source>
        <dbReference type="Proteomes" id="UP000749311"/>
    </source>
</evidence>
<dbReference type="RefSeq" id="WP_167169862.1">
    <property type="nucleotide sequence ID" value="NZ_BAAAOO010000006.1"/>
</dbReference>
<dbReference type="EMBL" id="JAAMOZ010000002">
    <property type="protein sequence ID" value="NIH58123.1"/>
    <property type="molecule type" value="Genomic_DNA"/>
</dbReference>
<gene>
    <name evidence="2" type="ORF">FB473_002815</name>
</gene>
<sequence length="78" mass="8234">MVSSGDLTPGVDSPTESTDSTGRHIYRYLGTGITTDVFRKVSGNDTVRVVISNMPSGVINSLDADYATAAIKVKKNGK</sequence>